<name>A0A4C1W5G4_EUMVA</name>
<organism evidence="1 2">
    <name type="scientific">Eumeta variegata</name>
    <name type="common">Bagworm moth</name>
    <name type="synonym">Eumeta japonica</name>
    <dbReference type="NCBI Taxonomy" id="151549"/>
    <lineage>
        <taxon>Eukaryota</taxon>
        <taxon>Metazoa</taxon>
        <taxon>Ecdysozoa</taxon>
        <taxon>Arthropoda</taxon>
        <taxon>Hexapoda</taxon>
        <taxon>Insecta</taxon>
        <taxon>Pterygota</taxon>
        <taxon>Neoptera</taxon>
        <taxon>Endopterygota</taxon>
        <taxon>Lepidoptera</taxon>
        <taxon>Glossata</taxon>
        <taxon>Ditrysia</taxon>
        <taxon>Tineoidea</taxon>
        <taxon>Psychidae</taxon>
        <taxon>Oiketicinae</taxon>
        <taxon>Eumeta</taxon>
    </lineage>
</organism>
<comment type="caution">
    <text evidence="1">The sequence shown here is derived from an EMBL/GenBank/DDBJ whole genome shotgun (WGS) entry which is preliminary data.</text>
</comment>
<evidence type="ECO:0000313" key="2">
    <source>
        <dbReference type="Proteomes" id="UP000299102"/>
    </source>
</evidence>
<accession>A0A4C1W5G4</accession>
<sequence>MPVSEEMLRERMGVIRSGLKTTHRWSHSHYLHFRFEKSHHKPTGSRSVVVCPFPFRVDVGLSVAAVGSSAFLVLDLSSRSGFEHSKTHIATLTLIIKPRAKQPRLATRTVQRLPTPMRAFTTGFARLDIEWIPTSSISTDRAVDTMIRMCKE</sequence>
<reference evidence="1 2" key="1">
    <citation type="journal article" date="2019" name="Commun. Biol.">
        <title>The bagworm genome reveals a unique fibroin gene that provides high tensile strength.</title>
        <authorList>
            <person name="Kono N."/>
            <person name="Nakamura H."/>
            <person name="Ohtoshi R."/>
            <person name="Tomita M."/>
            <person name="Numata K."/>
            <person name="Arakawa K."/>
        </authorList>
    </citation>
    <scope>NUCLEOTIDE SEQUENCE [LARGE SCALE GENOMIC DNA]</scope>
</reference>
<dbReference type="Proteomes" id="UP000299102">
    <property type="component" value="Unassembled WGS sequence"/>
</dbReference>
<protein>
    <submittedName>
        <fullName evidence="1">Uncharacterized protein</fullName>
    </submittedName>
</protein>
<keyword evidence="2" id="KW-1185">Reference proteome</keyword>
<dbReference type="EMBL" id="BGZK01000471">
    <property type="protein sequence ID" value="GBP45752.1"/>
    <property type="molecule type" value="Genomic_DNA"/>
</dbReference>
<dbReference type="AlphaFoldDB" id="A0A4C1W5G4"/>
<proteinExistence type="predicted"/>
<gene>
    <name evidence="1" type="ORF">EVAR_76057_1</name>
</gene>
<evidence type="ECO:0000313" key="1">
    <source>
        <dbReference type="EMBL" id="GBP45752.1"/>
    </source>
</evidence>